<proteinExistence type="predicted"/>
<sequence length="367" mass="41372">MPRNIHNGVLDMSLTVTSPLTRGRLQGDGYFSQETSRKVLPANKTPRKTKAQLHENSSIKLPVLTRSRKTNNEENKNLQVLLRGIRCFNLTYQNLLPEMPHKSSQTESSATRDSHVCVSDDSRDIKQENGPIWDQSREESVPIDKDVEKEKDNFLPLVCSILEGQRLKIRQKEGFQAKRSKQFKCKSTEKEKKPPCRAGSTSEDSDIESVLKRSTPTDSETFSSSIPAVTEHVKPSKGNARAVFHLPRADKYDITPRNIINSKTCAVFKESHKQSLFKSSYKDSWIPLRDSSFIRNSVFKAIIQQPVVFLRQPSPVAGVKMTLLKEHEATIAAAIQTVKKTNVQTPSVDAEVSPHVKKFVIRLPPIC</sequence>
<name>A0ABN8M604_9CNID</name>
<accession>A0ABN8M604</accession>
<evidence type="ECO:0000313" key="3">
    <source>
        <dbReference type="Proteomes" id="UP001159427"/>
    </source>
</evidence>
<organism evidence="2 3">
    <name type="scientific">Porites evermanni</name>
    <dbReference type="NCBI Taxonomy" id="104178"/>
    <lineage>
        <taxon>Eukaryota</taxon>
        <taxon>Metazoa</taxon>
        <taxon>Cnidaria</taxon>
        <taxon>Anthozoa</taxon>
        <taxon>Hexacorallia</taxon>
        <taxon>Scleractinia</taxon>
        <taxon>Fungiina</taxon>
        <taxon>Poritidae</taxon>
        <taxon>Porites</taxon>
    </lineage>
</organism>
<keyword evidence="3" id="KW-1185">Reference proteome</keyword>
<protein>
    <submittedName>
        <fullName evidence="2">Uncharacterized protein</fullName>
    </submittedName>
</protein>
<evidence type="ECO:0000256" key="1">
    <source>
        <dbReference type="SAM" id="MobiDB-lite"/>
    </source>
</evidence>
<reference evidence="2 3" key="1">
    <citation type="submission" date="2022-05" db="EMBL/GenBank/DDBJ databases">
        <authorList>
            <consortium name="Genoscope - CEA"/>
            <person name="William W."/>
        </authorList>
    </citation>
    <scope>NUCLEOTIDE SEQUENCE [LARGE SCALE GENOMIC DNA]</scope>
</reference>
<gene>
    <name evidence="2" type="ORF">PEVE_00014603</name>
</gene>
<feature type="compositionally biased region" description="Polar residues" evidence="1">
    <location>
        <begin position="212"/>
        <end position="227"/>
    </location>
</feature>
<comment type="caution">
    <text evidence="2">The sequence shown here is derived from an EMBL/GenBank/DDBJ whole genome shotgun (WGS) entry which is preliminary data.</text>
</comment>
<feature type="region of interest" description="Disordered" evidence="1">
    <location>
        <begin position="180"/>
        <end position="234"/>
    </location>
</feature>
<evidence type="ECO:0000313" key="2">
    <source>
        <dbReference type="EMBL" id="CAH3022230.1"/>
    </source>
</evidence>
<feature type="compositionally biased region" description="Basic and acidic residues" evidence="1">
    <location>
        <begin position="110"/>
        <end position="127"/>
    </location>
</feature>
<dbReference type="Proteomes" id="UP001159427">
    <property type="component" value="Unassembled WGS sequence"/>
</dbReference>
<dbReference type="EMBL" id="CALNXI010000210">
    <property type="protein sequence ID" value="CAH3022230.1"/>
    <property type="molecule type" value="Genomic_DNA"/>
</dbReference>
<feature type="region of interest" description="Disordered" evidence="1">
    <location>
        <begin position="99"/>
        <end position="128"/>
    </location>
</feature>